<dbReference type="Proteomes" id="UP000482671">
    <property type="component" value="Unassembled WGS sequence"/>
</dbReference>
<evidence type="ECO:0000256" key="1">
    <source>
        <dbReference type="SAM" id="Phobius"/>
    </source>
</evidence>
<keyword evidence="1" id="KW-1133">Transmembrane helix</keyword>
<evidence type="ECO:0000313" key="3">
    <source>
        <dbReference type="Proteomes" id="UP000482671"/>
    </source>
</evidence>
<comment type="caution">
    <text evidence="2">The sequence shown here is derived from an EMBL/GenBank/DDBJ whole genome shotgun (WGS) entry which is preliminary data.</text>
</comment>
<reference evidence="2 3" key="1">
    <citation type="journal article" date="2019" name="Nat. Med.">
        <title>A library of human gut bacterial isolates paired with longitudinal multiomics data enables mechanistic microbiome research.</title>
        <authorList>
            <person name="Poyet M."/>
            <person name="Groussin M."/>
            <person name="Gibbons S.M."/>
            <person name="Avila-Pacheco J."/>
            <person name="Jiang X."/>
            <person name="Kearney S.M."/>
            <person name="Perrotta A.R."/>
            <person name="Berdy B."/>
            <person name="Zhao S."/>
            <person name="Lieberman T.D."/>
            <person name="Swanson P.K."/>
            <person name="Smith M."/>
            <person name="Roesemann S."/>
            <person name="Alexander J.E."/>
            <person name="Rich S.A."/>
            <person name="Livny J."/>
            <person name="Vlamakis H."/>
            <person name="Clish C."/>
            <person name="Bullock K."/>
            <person name="Deik A."/>
            <person name="Scott J."/>
            <person name="Pierce K.A."/>
            <person name="Xavier R.J."/>
            <person name="Alm E.J."/>
        </authorList>
    </citation>
    <scope>NUCLEOTIDE SEQUENCE [LARGE SCALE GENOMIC DNA]</scope>
    <source>
        <strain evidence="2 3">BIOML-A11</strain>
    </source>
</reference>
<accession>A0A9Q4RHS6</accession>
<evidence type="ECO:0000313" key="2">
    <source>
        <dbReference type="EMBL" id="MTV03820.1"/>
    </source>
</evidence>
<name>A0A9Q4RHS6_9BACT</name>
<dbReference type="RefSeq" id="WP_005646580.1">
    <property type="nucleotide sequence ID" value="NZ_CP085927.1"/>
</dbReference>
<feature type="transmembrane region" description="Helical" evidence="1">
    <location>
        <begin position="31"/>
        <end position="49"/>
    </location>
</feature>
<organism evidence="2 3">
    <name type="scientific">Parabacteroides merdae</name>
    <dbReference type="NCBI Taxonomy" id="46503"/>
    <lineage>
        <taxon>Bacteria</taxon>
        <taxon>Pseudomonadati</taxon>
        <taxon>Bacteroidota</taxon>
        <taxon>Bacteroidia</taxon>
        <taxon>Bacteroidales</taxon>
        <taxon>Tannerellaceae</taxon>
        <taxon>Parabacteroides</taxon>
    </lineage>
</organism>
<dbReference type="EMBL" id="WNDD01000035">
    <property type="protein sequence ID" value="MTV03820.1"/>
    <property type="molecule type" value="Genomic_DNA"/>
</dbReference>
<dbReference type="GeneID" id="49205568"/>
<sequence length="51" mass="5660">MAILTFLLIVGLAYAAYKTCPKNEDGSIKKENVIALIVVPILLFVFYLLTD</sequence>
<dbReference type="AlphaFoldDB" id="A0A9Q4RHS6"/>
<keyword evidence="1" id="KW-0812">Transmembrane</keyword>
<protein>
    <submittedName>
        <fullName evidence="2">Uncharacterized protein</fullName>
    </submittedName>
</protein>
<keyword evidence="1" id="KW-0472">Membrane</keyword>
<gene>
    <name evidence="2" type="ORF">GME02_19735</name>
</gene>
<proteinExistence type="predicted"/>